<proteinExistence type="predicted"/>
<dbReference type="GO" id="GO:0032259">
    <property type="term" value="P:methylation"/>
    <property type="evidence" value="ECO:0007669"/>
    <property type="project" value="UniProtKB-KW"/>
</dbReference>
<feature type="domain" description="Methyltransferase" evidence="1">
    <location>
        <begin position="45"/>
        <end position="144"/>
    </location>
</feature>
<dbReference type="InterPro" id="IPR029063">
    <property type="entry name" value="SAM-dependent_MTases_sf"/>
</dbReference>
<organism evidence="2 3">
    <name type="scientific">Pontibacter cellulosilyticus</name>
    <dbReference type="NCBI Taxonomy" id="1720253"/>
    <lineage>
        <taxon>Bacteria</taxon>
        <taxon>Pseudomonadati</taxon>
        <taxon>Bacteroidota</taxon>
        <taxon>Cytophagia</taxon>
        <taxon>Cytophagales</taxon>
        <taxon>Hymenobacteraceae</taxon>
        <taxon>Pontibacter</taxon>
    </lineage>
</organism>
<evidence type="ECO:0000313" key="3">
    <source>
        <dbReference type="Proteomes" id="UP000603640"/>
    </source>
</evidence>
<sequence>MPKLPDSGFDRVAPFYDKLARLVYGSSLQKAQLYLLPFVPDKSRVLIIGGGSGWLLQQLILTGKQLDILYLDASPAMLHHAKSKYSQLSFSHSCKVEFRLGTEAALLPHDEFKVIITPFLLDLFPPQRLQQLMQRLSDALASGGQWLFADFWPVQQPARWWQKVLVWGMYTFFGAVSDVEAKELPDYGVYFKQLGLQEVSTKSFYAGFVQAKVFERK</sequence>
<dbReference type="InterPro" id="IPR041698">
    <property type="entry name" value="Methyltransf_25"/>
</dbReference>
<comment type="caution">
    <text evidence="2">The sequence shown here is derived from an EMBL/GenBank/DDBJ whole genome shotgun (WGS) entry which is preliminary data.</text>
</comment>
<keyword evidence="2" id="KW-0808">Transferase</keyword>
<evidence type="ECO:0000259" key="1">
    <source>
        <dbReference type="Pfam" id="PF13649"/>
    </source>
</evidence>
<dbReference type="Pfam" id="PF13649">
    <property type="entry name" value="Methyltransf_25"/>
    <property type="match status" value="1"/>
</dbReference>
<dbReference type="RefSeq" id="WP_187067485.1">
    <property type="nucleotide sequence ID" value="NZ_JACRVF010000003.1"/>
</dbReference>
<dbReference type="Proteomes" id="UP000603640">
    <property type="component" value="Unassembled WGS sequence"/>
</dbReference>
<name>A0A923SJ53_9BACT</name>
<dbReference type="GO" id="GO:0008168">
    <property type="term" value="F:methyltransferase activity"/>
    <property type="evidence" value="ECO:0007669"/>
    <property type="project" value="UniProtKB-KW"/>
</dbReference>
<dbReference type="CDD" id="cd02440">
    <property type="entry name" value="AdoMet_MTases"/>
    <property type="match status" value="1"/>
</dbReference>
<dbReference type="AlphaFoldDB" id="A0A923SJ53"/>
<dbReference type="SUPFAM" id="SSF53335">
    <property type="entry name" value="S-adenosyl-L-methionine-dependent methyltransferases"/>
    <property type="match status" value="1"/>
</dbReference>
<evidence type="ECO:0000313" key="2">
    <source>
        <dbReference type="EMBL" id="MBC5993458.1"/>
    </source>
</evidence>
<gene>
    <name evidence="2" type="ORF">H8S84_11485</name>
</gene>
<dbReference type="EMBL" id="JACRVF010000003">
    <property type="protein sequence ID" value="MBC5993458.1"/>
    <property type="molecule type" value="Genomic_DNA"/>
</dbReference>
<protein>
    <submittedName>
        <fullName evidence="2">Class I SAM-dependent methyltransferase</fullName>
    </submittedName>
</protein>
<accession>A0A923SJ53</accession>
<keyword evidence="3" id="KW-1185">Reference proteome</keyword>
<keyword evidence="2" id="KW-0489">Methyltransferase</keyword>
<dbReference type="Gene3D" id="3.40.50.150">
    <property type="entry name" value="Vaccinia Virus protein VP39"/>
    <property type="match status" value="1"/>
</dbReference>
<reference evidence="2" key="1">
    <citation type="submission" date="2020-08" db="EMBL/GenBank/DDBJ databases">
        <title>Pontibacter sp. SD6 16S ribosomal RNA gene Genome sequencing and assembly.</title>
        <authorList>
            <person name="Kang M."/>
        </authorList>
    </citation>
    <scope>NUCLEOTIDE SEQUENCE</scope>
    <source>
        <strain evidence="2">SD6</strain>
    </source>
</reference>